<evidence type="ECO:0000313" key="9">
    <source>
        <dbReference type="EMBL" id="ARS35567.1"/>
    </source>
</evidence>
<evidence type="ECO:0000256" key="2">
    <source>
        <dbReference type="ARBA" id="ARBA00009347"/>
    </source>
</evidence>
<evidence type="ECO:0000256" key="5">
    <source>
        <dbReference type="RuleBase" id="RU362125"/>
    </source>
</evidence>
<dbReference type="KEGG" id="pact:CA264_09015"/>
<dbReference type="GO" id="GO:0003995">
    <property type="term" value="F:acyl-CoA dehydrogenase activity"/>
    <property type="evidence" value="ECO:0007669"/>
    <property type="project" value="TreeGrafter"/>
</dbReference>
<dbReference type="InterPro" id="IPR037069">
    <property type="entry name" value="AcylCoA_DH/ox_N_sf"/>
</dbReference>
<dbReference type="Gene3D" id="1.20.140.10">
    <property type="entry name" value="Butyryl-CoA Dehydrogenase, subunit A, domain 3"/>
    <property type="match status" value="1"/>
</dbReference>
<dbReference type="PIRSF" id="PIRSF016578">
    <property type="entry name" value="HsaA"/>
    <property type="match status" value="1"/>
</dbReference>
<keyword evidence="5" id="KW-0560">Oxidoreductase</keyword>
<dbReference type="InterPro" id="IPR006091">
    <property type="entry name" value="Acyl-CoA_Oxase/DH_mid-dom"/>
</dbReference>
<dbReference type="STRING" id="709015.GCA_000472485_01814"/>
<organism evidence="9 10">
    <name type="scientific">Pontibacter actiniarum</name>
    <dbReference type="NCBI Taxonomy" id="323450"/>
    <lineage>
        <taxon>Bacteria</taxon>
        <taxon>Pseudomonadati</taxon>
        <taxon>Bacteroidota</taxon>
        <taxon>Cytophagia</taxon>
        <taxon>Cytophagales</taxon>
        <taxon>Hymenobacteraceae</taxon>
        <taxon>Pontibacter</taxon>
    </lineage>
</organism>
<dbReference type="SUPFAM" id="SSF56645">
    <property type="entry name" value="Acyl-CoA dehydrogenase NM domain-like"/>
    <property type="match status" value="1"/>
</dbReference>
<keyword evidence="3 5" id="KW-0285">Flavoprotein</keyword>
<dbReference type="CDD" id="cd00567">
    <property type="entry name" value="ACAD"/>
    <property type="match status" value="1"/>
</dbReference>
<gene>
    <name evidence="9" type="ORF">CA264_09015</name>
</gene>
<evidence type="ECO:0000259" key="7">
    <source>
        <dbReference type="Pfam" id="PF02770"/>
    </source>
</evidence>
<keyword evidence="10" id="KW-1185">Reference proteome</keyword>
<dbReference type="RefSeq" id="WP_036775973.1">
    <property type="nucleotide sequence ID" value="NZ_CP021235.1"/>
</dbReference>
<sequence length="384" mass="41848">MSLEKVLNQIKDIAEGVVREEAVAVDREAWWPEKSMRTFQREGLGGFVVPKESGGLGQGLYGLAQACETIGQESASTGLCFGMHCVGSAMIAAKATSHQKEHFLERIAAGEHLTTLALSEPGTGAHFYYPQTQLLSVSENEFLLNGKKTFVTNGGKADSYVISTMGVDPEAAQYEFSCVVVESDAQGLEWGPEWKGLGMRGNSSRSLALKDVKVPAANLLGEHGDQVWYVFQVVAPYFLTAMSGTYLGVAQAALNEAREHLMQRTYSHSGISLSQNQLLQHRLGTLWAKVERTRRLIYHACQQYDSGDAMAVLGIISAKAEVATCVVEVVNEAMTLTGGIAYRESSRLEVLLRDARAAHIMAPTTDILYTWLGRALLEQPILDS</sequence>
<protein>
    <submittedName>
        <fullName evidence="9">Acyl-CoA dehydrogenase</fullName>
    </submittedName>
</protein>
<dbReference type="SUPFAM" id="SSF47203">
    <property type="entry name" value="Acyl-CoA dehydrogenase C-terminal domain-like"/>
    <property type="match status" value="1"/>
</dbReference>
<reference evidence="10" key="1">
    <citation type="submission" date="2017-05" db="EMBL/GenBank/DDBJ databases">
        <authorList>
            <person name="Ray J."/>
            <person name="Price M."/>
            <person name="Deutschbauer A."/>
        </authorList>
    </citation>
    <scope>NUCLEOTIDE SEQUENCE [LARGE SCALE GENOMIC DNA]</scope>
    <source>
        <strain evidence="10">DSM 19842</strain>
    </source>
</reference>
<feature type="domain" description="Acyl-CoA dehydrogenase/oxidase N-terminal" evidence="8">
    <location>
        <begin position="5"/>
        <end position="111"/>
    </location>
</feature>
<evidence type="ECO:0000256" key="3">
    <source>
        <dbReference type="ARBA" id="ARBA00022630"/>
    </source>
</evidence>
<dbReference type="Gene3D" id="1.10.540.10">
    <property type="entry name" value="Acyl-CoA dehydrogenase/oxidase, N-terminal domain"/>
    <property type="match status" value="1"/>
</dbReference>
<dbReference type="PANTHER" id="PTHR43884">
    <property type="entry name" value="ACYL-COA DEHYDROGENASE"/>
    <property type="match status" value="1"/>
</dbReference>
<evidence type="ECO:0000256" key="1">
    <source>
        <dbReference type="ARBA" id="ARBA00001974"/>
    </source>
</evidence>
<evidence type="ECO:0000313" key="10">
    <source>
        <dbReference type="Proteomes" id="UP000266292"/>
    </source>
</evidence>
<evidence type="ECO:0000259" key="8">
    <source>
        <dbReference type="Pfam" id="PF02771"/>
    </source>
</evidence>
<comment type="similarity">
    <text evidence="2 5">Belongs to the acyl-CoA dehydrogenase family.</text>
</comment>
<dbReference type="EMBL" id="CP021235">
    <property type="protein sequence ID" value="ARS35567.1"/>
    <property type="molecule type" value="Genomic_DNA"/>
</dbReference>
<keyword evidence="4 5" id="KW-0274">FAD</keyword>
<evidence type="ECO:0000256" key="4">
    <source>
        <dbReference type="ARBA" id="ARBA00022827"/>
    </source>
</evidence>
<dbReference type="OrthoDB" id="9802447at2"/>
<dbReference type="Pfam" id="PF02770">
    <property type="entry name" value="Acyl-CoA_dh_M"/>
    <property type="match status" value="1"/>
</dbReference>
<proteinExistence type="inferred from homology"/>
<dbReference type="Pfam" id="PF02771">
    <property type="entry name" value="Acyl-CoA_dh_N"/>
    <property type="match status" value="1"/>
</dbReference>
<dbReference type="InterPro" id="IPR009075">
    <property type="entry name" value="AcylCo_DH/oxidase_C"/>
</dbReference>
<name>A0A1X9YRR7_9BACT</name>
<evidence type="ECO:0000259" key="6">
    <source>
        <dbReference type="Pfam" id="PF00441"/>
    </source>
</evidence>
<dbReference type="InterPro" id="IPR036250">
    <property type="entry name" value="AcylCo_DH-like_C"/>
</dbReference>
<dbReference type="GO" id="GO:0050660">
    <property type="term" value="F:flavin adenine dinucleotide binding"/>
    <property type="evidence" value="ECO:0007669"/>
    <property type="project" value="InterPro"/>
</dbReference>
<dbReference type="Gene3D" id="2.40.110.10">
    <property type="entry name" value="Butyryl-CoA Dehydrogenase, subunit A, domain 2"/>
    <property type="match status" value="1"/>
</dbReference>
<dbReference type="InterPro" id="IPR009100">
    <property type="entry name" value="AcylCoA_DH/oxidase_NM_dom_sf"/>
</dbReference>
<dbReference type="Pfam" id="PF00441">
    <property type="entry name" value="Acyl-CoA_dh_1"/>
    <property type="match status" value="1"/>
</dbReference>
<feature type="domain" description="Acyl-CoA dehydrogenase/oxidase C-terminal" evidence="6">
    <location>
        <begin position="242"/>
        <end position="376"/>
    </location>
</feature>
<dbReference type="Proteomes" id="UP000266292">
    <property type="component" value="Chromosome"/>
</dbReference>
<dbReference type="PANTHER" id="PTHR43884:SF12">
    <property type="entry name" value="ISOVALERYL-COA DEHYDROGENASE, MITOCHONDRIAL-RELATED"/>
    <property type="match status" value="1"/>
</dbReference>
<accession>A0A1X9YRR7</accession>
<feature type="domain" description="Acyl-CoA oxidase/dehydrogenase middle" evidence="7">
    <location>
        <begin position="116"/>
        <end position="212"/>
    </location>
</feature>
<comment type="cofactor">
    <cofactor evidence="1 5">
        <name>FAD</name>
        <dbReference type="ChEBI" id="CHEBI:57692"/>
    </cofactor>
</comment>
<dbReference type="InterPro" id="IPR013786">
    <property type="entry name" value="AcylCoA_DH/ox_N"/>
</dbReference>
<dbReference type="AlphaFoldDB" id="A0A1X9YRR7"/>
<dbReference type="InterPro" id="IPR046373">
    <property type="entry name" value="Acyl-CoA_Oxase/DH_mid-dom_sf"/>
</dbReference>